<gene>
    <name evidence="2" type="ORF">GCM10009763_19160</name>
</gene>
<sequence length="411" mass="43264">MTMNMKYLAATGLVTALGVSISTPAISKSVPTDSAKDATVQRVGEMQLIYKQGKPASYAYELLQQSSATDPIEIHFKSGEWSGGSVLTGDSPRARAALKAFLANAKSAKGKGPIVGVGSTSASLTKGRLAEEGGVRQKGAYAAVVKSTAAPATQDLTAATASECKTNCDFWINNASNVPSVPTNGRLNQFRMQGFFEVTEHTIHGLGKYGYPAKVHRDASGKPSSIRPSYIYEHDYKVNANGYAAKQTAVQWETNLPGAYLDTDAAGLEIGNGAKIEYTVGSLFTWTFDSKKTYTITTYGLADKATANSSSAQLTASVIPNDGGRSKAQAALKGGCSFGLVPPVSAPGVPPAYVATGIGPGDVAWCGGIGNLVNPSYVRNESLIMTPPKFFPVKYSGTCYDWTHRKGYTSC</sequence>
<name>A0ABN2D9M1_9MICO</name>
<keyword evidence="3" id="KW-1185">Reference proteome</keyword>
<keyword evidence="1" id="KW-0732">Signal</keyword>
<feature type="chain" id="PRO_5046018922" evidence="1">
    <location>
        <begin position="28"/>
        <end position="411"/>
    </location>
</feature>
<feature type="signal peptide" evidence="1">
    <location>
        <begin position="1"/>
        <end position="27"/>
    </location>
</feature>
<dbReference type="EMBL" id="BAAANW010000014">
    <property type="protein sequence ID" value="GAA1571503.1"/>
    <property type="molecule type" value="Genomic_DNA"/>
</dbReference>
<proteinExistence type="predicted"/>
<comment type="caution">
    <text evidence="2">The sequence shown here is derived from an EMBL/GenBank/DDBJ whole genome shotgun (WGS) entry which is preliminary data.</text>
</comment>
<reference evidence="2 3" key="1">
    <citation type="journal article" date="2019" name="Int. J. Syst. Evol. Microbiol.">
        <title>The Global Catalogue of Microorganisms (GCM) 10K type strain sequencing project: providing services to taxonomists for standard genome sequencing and annotation.</title>
        <authorList>
            <consortium name="The Broad Institute Genomics Platform"/>
            <consortium name="The Broad Institute Genome Sequencing Center for Infectious Disease"/>
            <person name="Wu L."/>
            <person name="Ma J."/>
        </authorList>
    </citation>
    <scope>NUCLEOTIDE SEQUENCE [LARGE SCALE GENOMIC DNA]</scope>
    <source>
        <strain evidence="2 3">JCM 14589</strain>
    </source>
</reference>
<evidence type="ECO:0000256" key="1">
    <source>
        <dbReference type="SAM" id="SignalP"/>
    </source>
</evidence>
<protein>
    <submittedName>
        <fullName evidence="2">Uncharacterized protein</fullName>
    </submittedName>
</protein>
<dbReference type="Proteomes" id="UP001500350">
    <property type="component" value="Unassembled WGS sequence"/>
</dbReference>
<organism evidence="2 3">
    <name type="scientific">Dermacoccus profundi</name>
    <dbReference type="NCBI Taxonomy" id="322602"/>
    <lineage>
        <taxon>Bacteria</taxon>
        <taxon>Bacillati</taxon>
        <taxon>Actinomycetota</taxon>
        <taxon>Actinomycetes</taxon>
        <taxon>Micrococcales</taxon>
        <taxon>Dermacoccaceae</taxon>
        <taxon>Dermacoccus</taxon>
    </lineage>
</organism>
<evidence type="ECO:0000313" key="2">
    <source>
        <dbReference type="EMBL" id="GAA1571503.1"/>
    </source>
</evidence>
<accession>A0ABN2D9M1</accession>
<evidence type="ECO:0000313" key="3">
    <source>
        <dbReference type="Proteomes" id="UP001500350"/>
    </source>
</evidence>